<evidence type="ECO:0000313" key="2">
    <source>
        <dbReference type="EMBL" id="CCA27488.1"/>
    </source>
</evidence>
<protein>
    <submittedName>
        <fullName evidence="2">AlNc14C549G12126 protein</fullName>
    </submittedName>
</protein>
<dbReference type="AlphaFoldDB" id="F0X134"/>
<dbReference type="HOGENOM" id="CLU_2473638_0_0_1"/>
<reference evidence="2" key="1">
    <citation type="journal article" date="2011" name="PLoS Biol.">
        <title>Gene gain and loss during evolution of obligate parasitism in the white rust pathogen of Arabidopsis thaliana.</title>
        <authorList>
            <person name="Kemen E."/>
            <person name="Gardiner A."/>
            <person name="Schultz-Larsen T."/>
            <person name="Kemen A.C."/>
            <person name="Balmuth A.L."/>
            <person name="Robert-Seilaniantz A."/>
            <person name="Bailey K."/>
            <person name="Holub E."/>
            <person name="Studholme D.J."/>
            <person name="Maclean D."/>
            <person name="Jones J.D."/>
        </authorList>
    </citation>
    <scope>NUCLEOTIDE SEQUENCE</scope>
</reference>
<keyword evidence="1" id="KW-1133">Transmembrane helix</keyword>
<organism evidence="2">
    <name type="scientific">Albugo laibachii Nc14</name>
    <dbReference type="NCBI Taxonomy" id="890382"/>
    <lineage>
        <taxon>Eukaryota</taxon>
        <taxon>Sar</taxon>
        <taxon>Stramenopiles</taxon>
        <taxon>Oomycota</taxon>
        <taxon>Peronosporomycetes</taxon>
        <taxon>Albuginales</taxon>
        <taxon>Albuginaceae</taxon>
        <taxon>Albugo</taxon>
    </lineage>
</organism>
<gene>
    <name evidence="2" type="primary">AlNc14C549G12126</name>
    <name evidence="2" type="ORF">ALNC14_136320</name>
</gene>
<sequence length="88" mass="10034">MLCVHTIVGFEVSLYALFIGCLSGRRSRLRTMYCIPKSNVENDVLPEALSKSIQLDRHMIERLSFTLLHHSSKASRSIMHTSPRHATH</sequence>
<reference evidence="2" key="2">
    <citation type="submission" date="2011-02" db="EMBL/GenBank/DDBJ databases">
        <authorList>
            <person name="MacLean D."/>
        </authorList>
    </citation>
    <scope>NUCLEOTIDE SEQUENCE</scope>
</reference>
<evidence type="ECO:0000256" key="1">
    <source>
        <dbReference type="SAM" id="Phobius"/>
    </source>
</evidence>
<keyword evidence="1" id="KW-0812">Transmembrane</keyword>
<dbReference type="EMBL" id="FR824580">
    <property type="protein sequence ID" value="CCA27488.1"/>
    <property type="molecule type" value="Genomic_DNA"/>
</dbReference>
<name>F0X134_9STRA</name>
<keyword evidence="1" id="KW-0472">Membrane</keyword>
<proteinExistence type="predicted"/>
<feature type="transmembrane region" description="Helical" evidence="1">
    <location>
        <begin position="6"/>
        <end position="23"/>
    </location>
</feature>
<accession>F0X134</accession>